<feature type="region of interest" description="Disordered" evidence="1">
    <location>
        <begin position="21"/>
        <end position="53"/>
    </location>
</feature>
<name>A0ABR0UPU7_REHGL</name>
<protein>
    <submittedName>
        <fullName evidence="2">Uncharacterized protein</fullName>
    </submittedName>
</protein>
<evidence type="ECO:0000256" key="1">
    <source>
        <dbReference type="SAM" id="MobiDB-lite"/>
    </source>
</evidence>
<proteinExistence type="predicted"/>
<feature type="compositionally biased region" description="Basic and acidic residues" evidence="1">
    <location>
        <begin position="100"/>
        <end position="118"/>
    </location>
</feature>
<dbReference type="EMBL" id="JABTTQ020002417">
    <property type="protein sequence ID" value="KAK6124076.1"/>
    <property type="molecule type" value="Genomic_DNA"/>
</dbReference>
<gene>
    <name evidence="2" type="ORF">DH2020_042161</name>
</gene>
<reference evidence="2 3" key="1">
    <citation type="journal article" date="2021" name="Comput. Struct. Biotechnol. J.">
        <title>De novo genome assembly of the potent medicinal plant Rehmannia glutinosa using nanopore technology.</title>
        <authorList>
            <person name="Ma L."/>
            <person name="Dong C."/>
            <person name="Song C."/>
            <person name="Wang X."/>
            <person name="Zheng X."/>
            <person name="Niu Y."/>
            <person name="Chen S."/>
            <person name="Feng W."/>
        </authorList>
    </citation>
    <scope>NUCLEOTIDE SEQUENCE [LARGE SCALE GENOMIC DNA]</scope>
    <source>
        <strain evidence="2">DH-2019</strain>
    </source>
</reference>
<dbReference type="Proteomes" id="UP001318860">
    <property type="component" value="Unassembled WGS sequence"/>
</dbReference>
<keyword evidence="3" id="KW-1185">Reference proteome</keyword>
<feature type="region of interest" description="Disordered" evidence="1">
    <location>
        <begin position="66"/>
        <end position="118"/>
    </location>
</feature>
<evidence type="ECO:0000313" key="3">
    <source>
        <dbReference type="Proteomes" id="UP001318860"/>
    </source>
</evidence>
<comment type="caution">
    <text evidence="2">The sequence shown here is derived from an EMBL/GenBank/DDBJ whole genome shotgun (WGS) entry which is preliminary data.</text>
</comment>
<sequence>MQPHHQFFNSLKHLEKRLKLENHPSPPQTVSLPPSPPAAAEHQQITNTTQQADSLGTPIYLNFNPSIATNTTNSSNVPESEAPQEFLSESSDFPQTHHNLPHENRAEAREPVDRAERSSLDDDIELLMQLLCLSELNETEEGIIDVGCDDGFYGKIVGVKGPKSLKEVERLEGWIKHFLKGEKKEPLRLAHLLLGKAVFVHSDDDCDGFGGSVFPSTIDEFLQNDPPVD</sequence>
<evidence type="ECO:0000313" key="2">
    <source>
        <dbReference type="EMBL" id="KAK6124076.1"/>
    </source>
</evidence>
<feature type="compositionally biased region" description="Polar residues" evidence="1">
    <location>
        <begin position="66"/>
        <end position="78"/>
    </location>
</feature>
<feature type="compositionally biased region" description="Polar residues" evidence="1">
    <location>
        <begin position="43"/>
        <end position="53"/>
    </location>
</feature>
<organism evidence="2 3">
    <name type="scientific">Rehmannia glutinosa</name>
    <name type="common">Chinese foxglove</name>
    <dbReference type="NCBI Taxonomy" id="99300"/>
    <lineage>
        <taxon>Eukaryota</taxon>
        <taxon>Viridiplantae</taxon>
        <taxon>Streptophyta</taxon>
        <taxon>Embryophyta</taxon>
        <taxon>Tracheophyta</taxon>
        <taxon>Spermatophyta</taxon>
        <taxon>Magnoliopsida</taxon>
        <taxon>eudicotyledons</taxon>
        <taxon>Gunneridae</taxon>
        <taxon>Pentapetalae</taxon>
        <taxon>asterids</taxon>
        <taxon>lamiids</taxon>
        <taxon>Lamiales</taxon>
        <taxon>Orobanchaceae</taxon>
        <taxon>Rehmannieae</taxon>
        <taxon>Rehmannia</taxon>
    </lineage>
</organism>
<feature type="compositionally biased region" description="Polar residues" evidence="1">
    <location>
        <begin position="87"/>
        <end position="98"/>
    </location>
</feature>
<accession>A0ABR0UPU7</accession>